<accession>A0A412PHS2</accession>
<keyword evidence="1" id="KW-1133">Transmembrane helix</keyword>
<dbReference type="AlphaFoldDB" id="A0A412PHS2"/>
<proteinExistence type="predicted"/>
<evidence type="ECO:0000313" key="3">
    <source>
        <dbReference type="Proteomes" id="UP000284731"/>
    </source>
</evidence>
<dbReference type="EMBL" id="QRWX01000001">
    <property type="protein sequence ID" value="RGT57700.1"/>
    <property type="molecule type" value="Genomic_DNA"/>
</dbReference>
<sequence length="118" mass="14253">MKLSKKQKNLIAKILKNGIPILVLLFLLNFFYQETRKYDFVGVWFPDYEDDITIQFNPDYSGVYYDDLTKTAFRWKNYGNQLEMTMNDEKKVYHYTIEGKYIHLQSDNESFILYKYGN</sequence>
<evidence type="ECO:0008006" key="4">
    <source>
        <dbReference type="Google" id="ProtNLM"/>
    </source>
</evidence>
<keyword evidence="1" id="KW-0812">Transmembrane</keyword>
<reference evidence="2 3" key="1">
    <citation type="submission" date="2018-08" db="EMBL/GenBank/DDBJ databases">
        <title>A genome reference for cultivated species of the human gut microbiota.</title>
        <authorList>
            <person name="Zou Y."/>
            <person name="Xue W."/>
            <person name="Luo G."/>
        </authorList>
    </citation>
    <scope>NUCLEOTIDE SEQUENCE [LARGE SCALE GENOMIC DNA]</scope>
    <source>
        <strain evidence="2 3">AF18-46</strain>
    </source>
</reference>
<comment type="caution">
    <text evidence="2">The sequence shown here is derived from an EMBL/GenBank/DDBJ whole genome shotgun (WGS) entry which is preliminary data.</text>
</comment>
<organism evidence="2 3">
    <name type="scientific">Solobacterium moorei</name>
    <dbReference type="NCBI Taxonomy" id="102148"/>
    <lineage>
        <taxon>Bacteria</taxon>
        <taxon>Bacillati</taxon>
        <taxon>Bacillota</taxon>
        <taxon>Erysipelotrichia</taxon>
        <taxon>Erysipelotrichales</taxon>
        <taxon>Erysipelotrichaceae</taxon>
        <taxon>Solobacterium</taxon>
    </lineage>
</organism>
<keyword evidence="1" id="KW-0472">Membrane</keyword>
<protein>
    <recommendedName>
        <fullName evidence="4">DUF5640 domain-containing protein</fullName>
    </recommendedName>
</protein>
<dbReference type="RefSeq" id="WP_118764178.1">
    <property type="nucleotide sequence ID" value="NZ_CABJCF010000001.1"/>
</dbReference>
<evidence type="ECO:0000256" key="1">
    <source>
        <dbReference type="SAM" id="Phobius"/>
    </source>
</evidence>
<feature type="transmembrane region" description="Helical" evidence="1">
    <location>
        <begin position="12"/>
        <end position="32"/>
    </location>
</feature>
<evidence type="ECO:0000313" key="2">
    <source>
        <dbReference type="EMBL" id="RGT57700.1"/>
    </source>
</evidence>
<dbReference type="Proteomes" id="UP000284731">
    <property type="component" value="Unassembled WGS sequence"/>
</dbReference>
<gene>
    <name evidence="2" type="ORF">DWX20_01240</name>
</gene>
<name>A0A412PHS2_9FIRM</name>